<dbReference type="PANTHER" id="PTHR33933:SF1">
    <property type="entry name" value="PROTEIN ADENYLYLTRANSFERASE MNTA-RELATED"/>
    <property type="match status" value="1"/>
</dbReference>
<accession>E5AW81</accession>
<geneLocation type="plasmid" evidence="2 3">
    <name>pBRH02</name>
</geneLocation>
<dbReference type="EC" id="2.7.7.-" evidence="2"/>
<dbReference type="KEGG" id="brh:RBRH_03376"/>
<organism evidence="2 3">
    <name type="scientific">Mycetohabitans rhizoxinica (strain DSM 19002 / CIP 109453 / HKI 454)</name>
    <name type="common">Paraburkholderia rhizoxinica</name>
    <dbReference type="NCBI Taxonomy" id="882378"/>
    <lineage>
        <taxon>Bacteria</taxon>
        <taxon>Pseudomonadati</taxon>
        <taxon>Pseudomonadota</taxon>
        <taxon>Betaproteobacteria</taxon>
        <taxon>Burkholderiales</taxon>
        <taxon>Burkholderiaceae</taxon>
        <taxon>Mycetohabitans</taxon>
    </lineage>
</organism>
<sequence length="148" mass="16976">MVLIAYHTRSLIRAAARRATYEPKTAFYGEGMLPMNSNHIDPDTERAIRYFLNLIADRYDITGAILYGSRARRTHRADSDADVAVLLKGEHQRFLTTKLEMADIAFDVLLQTGILISPLPIWLDEWEHPETYSNPLLLHNINREGVRL</sequence>
<dbReference type="GO" id="GO:0016779">
    <property type="term" value="F:nucleotidyltransferase activity"/>
    <property type="evidence" value="ECO:0007669"/>
    <property type="project" value="UniProtKB-KW"/>
</dbReference>
<dbReference type="Pfam" id="PF18765">
    <property type="entry name" value="Polbeta"/>
    <property type="match status" value="1"/>
</dbReference>
<evidence type="ECO:0000313" key="3">
    <source>
        <dbReference type="Proteomes" id="UP000007437"/>
    </source>
</evidence>
<dbReference type="AlphaFoldDB" id="E5AW81"/>
<dbReference type="EMBL" id="FR687361">
    <property type="protein sequence ID" value="CBW77383.1"/>
    <property type="molecule type" value="Genomic_DNA"/>
</dbReference>
<reference key="1">
    <citation type="submission" date="2010-09" db="EMBL/GenBank/DDBJ databases">
        <title>Complete genome sequence of Burkholderia rhizoxinica, the endosymbiont of the phytopathogenic fungus Rhizopus microsporus.</title>
        <authorList>
            <person name="Lackner G."/>
            <person name="Moebius N."/>
            <person name="Partida-Martinez L.P."/>
            <person name="Hertweck C."/>
        </authorList>
    </citation>
    <scope>NUCLEOTIDE SEQUENCE</scope>
    <source>
        <strain>HKI 454</strain>
    </source>
</reference>
<dbReference type="InterPro" id="IPR041633">
    <property type="entry name" value="Polbeta"/>
</dbReference>
<gene>
    <name evidence="2" type="ordered locus">RBRH_03376</name>
</gene>
<keyword evidence="2" id="KW-0614">Plasmid</keyword>
<protein>
    <submittedName>
        <fullName evidence="2">Nucleotidyltransferase</fullName>
        <ecNumber evidence="2">2.7.7.-</ecNumber>
    </submittedName>
</protein>
<dbReference type="PANTHER" id="PTHR33933">
    <property type="entry name" value="NUCLEOTIDYLTRANSFERASE"/>
    <property type="match status" value="1"/>
</dbReference>
<dbReference type="CDD" id="cd05403">
    <property type="entry name" value="NT_KNTase_like"/>
    <property type="match status" value="1"/>
</dbReference>
<proteinExistence type="predicted"/>
<keyword evidence="2" id="KW-0808">Transferase</keyword>
<dbReference type="InterPro" id="IPR052548">
    <property type="entry name" value="Type_VII_TA_antitoxin"/>
</dbReference>
<feature type="domain" description="Polymerase beta nucleotidyltransferase" evidence="1">
    <location>
        <begin position="56"/>
        <end position="104"/>
    </location>
</feature>
<dbReference type="InterPro" id="IPR043519">
    <property type="entry name" value="NT_sf"/>
</dbReference>
<dbReference type="SUPFAM" id="SSF81301">
    <property type="entry name" value="Nucleotidyltransferase"/>
    <property type="match status" value="1"/>
</dbReference>
<evidence type="ECO:0000259" key="1">
    <source>
        <dbReference type="Pfam" id="PF18765"/>
    </source>
</evidence>
<dbReference type="Proteomes" id="UP000007437">
    <property type="component" value="Plasmid pBRH02"/>
</dbReference>
<reference evidence="2 3" key="2">
    <citation type="journal article" date="2011" name="J. Bacteriol.">
        <title>Complete genome sequence of Burkholderia rhizoxinica, an endosymbiont of Rhizopus microsporus.</title>
        <authorList>
            <person name="Lackner G."/>
            <person name="Moebius N."/>
            <person name="Partida-Martinez L."/>
            <person name="Hertweck C."/>
        </authorList>
    </citation>
    <scope>NUCLEOTIDE SEQUENCE [LARGE SCALE GENOMIC DNA]</scope>
    <source>
        <strain evidence="3">DSM 19002 / CIP 109453 / HKI 454</strain>
        <plasmid evidence="2 3">pBRH02</plasmid>
    </source>
</reference>
<dbReference type="Gene3D" id="3.30.460.10">
    <property type="entry name" value="Beta Polymerase, domain 2"/>
    <property type="match status" value="1"/>
</dbReference>
<keyword evidence="2" id="KW-0548">Nucleotidyltransferase</keyword>
<name>E5AW81_MYCRK</name>
<evidence type="ECO:0000313" key="2">
    <source>
        <dbReference type="EMBL" id="CBW77383.1"/>
    </source>
</evidence>
<dbReference type="HOGENOM" id="CLU_130257_2_0_4"/>